<dbReference type="SUPFAM" id="SSF101478">
    <property type="entry name" value="ADP-ribosylglycohydrolase"/>
    <property type="match status" value="1"/>
</dbReference>
<comment type="caution">
    <text evidence="2">The sequence shown here is derived from an EMBL/GenBank/DDBJ whole genome shotgun (WGS) entry which is preliminary data.</text>
</comment>
<reference evidence="3" key="1">
    <citation type="journal article" date="2019" name="Int. J. Syst. Evol. Microbiol.">
        <title>The Global Catalogue of Microorganisms (GCM) 10K type strain sequencing project: providing services to taxonomists for standard genome sequencing and annotation.</title>
        <authorList>
            <consortium name="The Broad Institute Genomics Platform"/>
            <consortium name="The Broad Institute Genome Sequencing Center for Infectious Disease"/>
            <person name="Wu L."/>
            <person name="Ma J."/>
        </authorList>
    </citation>
    <scope>NUCLEOTIDE SEQUENCE [LARGE SCALE GENOMIC DNA]</scope>
    <source>
        <strain evidence="3">JCM 17906</strain>
    </source>
</reference>
<feature type="chain" id="PRO_5045041485" evidence="1">
    <location>
        <begin position="31"/>
        <end position="328"/>
    </location>
</feature>
<dbReference type="EMBL" id="BAABGT010000002">
    <property type="protein sequence ID" value="GAA4535290.1"/>
    <property type="molecule type" value="Genomic_DNA"/>
</dbReference>
<dbReference type="InterPro" id="IPR036705">
    <property type="entry name" value="Ribosyl_crysJ1_sf"/>
</dbReference>
<sequence>MMSQPDARRATRLSRVRGLLLGLALGDAVAAGDDRASGALTATVTTQLACFTSEAVVRMWVRGDHKGIGPALGIHRNAYRRWARIQGIGLGDNDIELDGWLHEVPRLARRRGNAPAVVTALQRGRGVEAAPAPATSGGHHALTLLLPGAVAPWLTGQHVRQLVAATHGAPEASAAAVLGVALARAALDSESTSEVLKLCRDEPLLGGVAGAELPLSRIAAGHDAVSALRGGVALLARCPEGSPDTVRSALLSARRAGVPAAVGPVAGALLGAVHGVGSLPVDMLDRLDVAWVVDTLARDLVAQDLDKPGGSEFEPARDAAWWSRYPGG</sequence>
<dbReference type="Proteomes" id="UP001501598">
    <property type="component" value="Unassembled WGS sequence"/>
</dbReference>
<dbReference type="Gene3D" id="1.10.4080.10">
    <property type="entry name" value="ADP-ribosylation/Crystallin J1"/>
    <property type="match status" value="1"/>
</dbReference>
<keyword evidence="3" id="KW-1185">Reference proteome</keyword>
<accession>A0ABP8RD32</accession>
<organism evidence="2 3">
    <name type="scientific">Pseudonocardia xishanensis</name>
    <dbReference type="NCBI Taxonomy" id="630995"/>
    <lineage>
        <taxon>Bacteria</taxon>
        <taxon>Bacillati</taxon>
        <taxon>Actinomycetota</taxon>
        <taxon>Actinomycetes</taxon>
        <taxon>Pseudonocardiales</taxon>
        <taxon>Pseudonocardiaceae</taxon>
        <taxon>Pseudonocardia</taxon>
    </lineage>
</organism>
<evidence type="ECO:0000313" key="3">
    <source>
        <dbReference type="Proteomes" id="UP001501598"/>
    </source>
</evidence>
<proteinExistence type="predicted"/>
<gene>
    <name evidence="2" type="ORF">GCM10023175_00670</name>
</gene>
<evidence type="ECO:0000256" key="1">
    <source>
        <dbReference type="SAM" id="SignalP"/>
    </source>
</evidence>
<name>A0ABP8RD32_9PSEU</name>
<feature type="signal peptide" evidence="1">
    <location>
        <begin position="1"/>
        <end position="30"/>
    </location>
</feature>
<protein>
    <submittedName>
        <fullName evidence="2">ADP-ribosylglycohydrolase family protein</fullName>
    </submittedName>
</protein>
<evidence type="ECO:0000313" key="2">
    <source>
        <dbReference type="EMBL" id="GAA4535290.1"/>
    </source>
</evidence>
<keyword evidence="1" id="KW-0732">Signal</keyword>